<organism evidence="1 2">
    <name type="scientific">Favolaschia claudopus</name>
    <dbReference type="NCBI Taxonomy" id="2862362"/>
    <lineage>
        <taxon>Eukaryota</taxon>
        <taxon>Fungi</taxon>
        <taxon>Dikarya</taxon>
        <taxon>Basidiomycota</taxon>
        <taxon>Agaricomycotina</taxon>
        <taxon>Agaricomycetes</taxon>
        <taxon>Agaricomycetidae</taxon>
        <taxon>Agaricales</taxon>
        <taxon>Marasmiineae</taxon>
        <taxon>Mycenaceae</taxon>
        <taxon>Favolaschia</taxon>
    </lineage>
</organism>
<gene>
    <name evidence="1" type="ORF">R3P38DRAFT_1967939</name>
</gene>
<dbReference type="EMBL" id="JAWWNJ010000098">
    <property type="protein sequence ID" value="KAK6996330.1"/>
    <property type="molecule type" value="Genomic_DNA"/>
</dbReference>
<sequence length="380" mass="42016">MPLTSQIECPTLPPPPRETTFSALTGPHLLYDISHVSMFLLLSLHHAAPSNVAARPLSHATGVSHPVSDARMCDAYGTFACQHILFLTLRDGALLPPLLSRSCHFRVCRRTIYFTLPDGPPFRHTRRRASHPVRSAFTPAGHVLFLTSRDGALLIFTHDGVPLAYGASYACRRILLLLTSRDGALLIFTHDGVPLAYGASYACRRILLLTSRDGALPFLARDSLRLIPCSALSCLSPCPFSSPRATAPPRPVSHTRRLILLSHCATVCAHPGRRRLLSHRACRHMPTLLSMWNSTSRYLSQSHLVPQSLSLHFLLSSVSQPGCYDPGCLCASSILPRPILHHLIRKRYTAYVAVPLLFFFPRCPSLSISPRCTLHLNVQR</sequence>
<name>A0AAV9ZYK7_9AGAR</name>
<dbReference type="Proteomes" id="UP001362999">
    <property type="component" value="Unassembled WGS sequence"/>
</dbReference>
<protein>
    <submittedName>
        <fullName evidence="1">Uncharacterized protein</fullName>
    </submittedName>
</protein>
<dbReference type="AlphaFoldDB" id="A0AAV9ZYK7"/>
<comment type="caution">
    <text evidence="1">The sequence shown here is derived from an EMBL/GenBank/DDBJ whole genome shotgun (WGS) entry which is preliminary data.</text>
</comment>
<keyword evidence="2" id="KW-1185">Reference proteome</keyword>
<accession>A0AAV9ZYK7</accession>
<evidence type="ECO:0000313" key="1">
    <source>
        <dbReference type="EMBL" id="KAK6996330.1"/>
    </source>
</evidence>
<evidence type="ECO:0000313" key="2">
    <source>
        <dbReference type="Proteomes" id="UP001362999"/>
    </source>
</evidence>
<proteinExistence type="predicted"/>
<reference evidence="1 2" key="1">
    <citation type="journal article" date="2024" name="J Genomics">
        <title>Draft genome sequencing and assembly of Favolaschia claudopus CIRM-BRFM 2984 isolated from oak limbs.</title>
        <authorList>
            <person name="Navarro D."/>
            <person name="Drula E."/>
            <person name="Chaduli D."/>
            <person name="Cazenave R."/>
            <person name="Ahrendt S."/>
            <person name="Wang J."/>
            <person name="Lipzen A."/>
            <person name="Daum C."/>
            <person name="Barry K."/>
            <person name="Grigoriev I.V."/>
            <person name="Favel A."/>
            <person name="Rosso M.N."/>
            <person name="Martin F."/>
        </authorList>
    </citation>
    <scope>NUCLEOTIDE SEQUENCE [LARGE SCALE GENOMIC DNA]</scope>
    <source>
        <strain evidence="1 2">CIRM-BRFM 2984</strain>
    </source>
</reference>